<dbReference type="Proteomes" id="UP000572817">
    <property type="component" value="Unassembled WGS sequence"/>
</dbReference>
<feature type="region of interest" description="Disordered" evidence="1">
    <location>
        <begin position="48"/>
        <end position="70"/>
    </location>
</feature>
<evidence type="ECO:0000256" key="1">
    <source>
        <dbReference type="SAM" id="MobiDB-lite"/>
    </source>
</evidence>
<dbReference type="PANTHER" id="PTHR31630">
    <property type="entry name" value="PHYTANOYL-COA DIOXYGENASE-RELATED-RELATED"/>
    <property type="match status" value="1"/>
</dbReference>
<reference evidence="2" key="1">
    <citation type="submission" date="2020-04" db="EMBL/GenBank/DDBJ databases">
        <title>Genome Assembly and Annotation of Botryosphaeria dothidea sdau 11-99, a Latent Pathogen of Apple Fruit Ring Rot in China.</title>
        <authorList>
            <person name="Yu C."/>
            <person name="Diao Y."/>
            <person name="Lu Q."/>
            <person name="Zhao J."/>
            <person name="Cui S."/>
            <person name="Peng C."/>
            <person name="He B."/>
            <person name="Liu H."/>
        </authorList>
    </citation>
    <scope>NUCLEOTIDE SEQUENCE [LARGE SCALE GENOMIC DNA]</scope>
    <source>
        <strain evidence="2">Sdau11-99</strain>
    </source>
</reference>
<proteinExistence type="predicted"/>
<dbReference type="AlphaFoldDB" id="A0A8H4J9D9"/>
<comment type="caution">
    <text evidence="2">The sequence shown here is derived from an EMBL/GenBank/DDBJ whole genome shotgun (WGS) entry which is preliminary data.</text>
</comment>
<dbReference type="OrthoDB" id="445007at2759"/>
<name>A0A8H4J9D9_9PEZI</name>
<dbReference type="GO" id="GO:0051213">
    <property type="term" value="F:dioxygenase activity"/>
    <property type="evidence" value="ECO:0007669"/>
    <property type="project" value="UniProtKB-KW"/>
</dbReference>
<keyword evidence="3" id="KW-1185">Reference proteome</keyword>
<protein>
    <submittedName>
        <fullName evidence="2">Phytanoyl-CoA dioxygenase</fullName>
    </submittedName>
</protein>
<sequence length="70" mass="8053">MCLGYGIAHQFFTWAIRQEPGVVEAFERVYDTSDLLVSFDGVNVAFPDRADLSPNKPWPHQDQDPEKPRF</sequence>
<feature type="compositionally biased region" description="Basic and acidic residues" evidence="1">
    <location>
        <begin position="59"/>
        <end position="70"/>
    </location>
</feature>
<evidence type="ECO:0000313" key="2">
    <source>
        <dbReference type="EMBL" id="KAF4314122.1"/>
    </source>
</evidence>
<dbReference type="SUPFAM" id="SSF51197">
    <property type="entry name" value="Clavaminate synthase-like"/>
    <property type="match status" value="1"/>
</dbReference>
<keyword evidence="2" id="KW-0560">Oxidoreductase</keyword>
<evidence type="ECO:0000313" key="3">
    <source>
        <dbReference type="Proteomes" id="UP000572817"/>
    </source>
</evidence>
<accession>A0A8H4J9D9</accession>
<organism evidence="2 3">
    <name type="scientific">Botryosphaeria dothidea</name>
    <dbReference type="NCBI Taxonomy" id="55169"/>
    <lineage>
        <taxon>Eukaryota</taxon>
        <taxon>Fungi</taxon>
        <taxon>Dikarya</taxon>
        <taxon>Ascomycota</taxon>
        <taxon>Pezizomycotina</taxon>
        <taxon>Dothideomycetes</taxon>
        <taxon>Dothideomycetes incertae sedis</taxon>
        <taxon>Botryosphaeriales</taxon>
        <taxon>Botryosphaeriaceae</taxon>
        <taxon>Botryosphaeria</taxon>
    </lineage>
</organism>
<dbReference type="PANTHER" id="PTHR31630:SF7">
    <property type="entry name" value="PHYTANOYL-COA DIOXYGENASE"/>
    <property type="match status" value="1"/>
</dbReference>
<keyword evidence="2" id="KW-0223">Dioxygenase</keyword>
<dbReference type="EMBL" id="WWBZ02000001">
    <property type="protein sequence ID" value="KAF4314122.1"/>
    <property type="molecule type" value="Genomic_DNA"/>
</dbReference>
<gene>
    <name evidence="2" type="ORF">GTA08_BOTSDO00180</name>
</gene>